<dbReference type="AlphaFoldDB" id="A0AAW1IB96"/>
<keyword evidence="2" id="KW-1185">Reference proteome</keyword>
<evidence type="ECO:0000313" key="1">
    <source>
        <dbReference type="EMBL" id="KAK9686517.1"/>
    </source>
</evidence>
<gene>
    <name evidence="1" type="ORF">QE152_g37130</name>
</gene>
<proteinExistence type="predicted"/>
<sequence length="136" mass="15818">MSNQNLHLPVVNLNSNKCLIKENAKLEKQVLITNVQKQVEEKEPVKCEEVHTGNNVTVEQKQELTDLLNEFGGCVAKNIFEIGKTDVVEMKIKEYRISRPVSSKPYKANIETRMANGRKQESLRKQLRVMRVQYYW</sequence>
<protein>
    <submittedName>
        <fullName evidence="1">Uncharacterized protein</fullName>
    </submittedName>
</protein>
<accession>A0AAW1IB96</accession>
<dbReference type="Proteomes" id="UP001458880">
    <property type="component" value="Unassembled WGS sequence"/>
</dbReference>
<evidence type="ECO:0000313" key="2">
    <source>
        <dbReference type="Proteomes" id="UP001458880"/>
    </source>
</evidence>
<organism evidence="1 2">
    <name type="scientific">Popillia japonica</name>
    <name type="common">Japanese beetle</name>
    <dbReference type="NCBI Taxonomy" id="7064"/>
    <lineage>
        <taxon>Eukaryota</taxon>
        <taxon>Metazoa</taxon>
        <taxon>Ecdysozoa</taxon>
        <taxon>Arthropoda</taxon>
        <taxon>Hexapoda</taxon>
        <taxon>Insecta</taxon>
        <taxon>Pterygota</taxon>
        <taxon>Neoptera</taxon>
        <taxon>Endopterygota</taxon>
        <taxon>Coleoptera</taxon>
        <taxon>Polyphaga</taxon>
        <taxon>Scarabaeiformia</taxon>
        <taxon>Scarabaeidae</taxon>
        <taxon>Rutelinae</taxon>
        <taxon>Popillia</taxon>
    </lineage>
</organism>
<name>A0AAW1IB96_POPJA</name>
<comment type="caution">
    <text evidence="1">The sequence shown here is derived from an EMBL/GenBank/DDBJ whole genome shotgun (WGS) entry which is preliminary data.</text>
</comment>
<dbReference type="EMBL" id="JASPKY010000700">
    <property type="protein sequence ID" value="KAK9686517.1"/>
    <property type="molecule type" value="Genomic_DNA"/>
</dbReference>
<reference evidence="1 2" key="1">
    <citation type="journal article" date="2024" name="BMC Genomics">
        <title>De novo assembly and annotation of Popillia japonica's genome with initial clues to its potential as an invasive pest.</title>
        <authorList>
            <person name="Cucini C."/>
            <person name="Boschi S."/>
            <person name="Funari R."/>
            <person name="Cardaioli E."/>
            <person name="Iannotti N."/>
            <person name="Marturano G."/>
            <person name="Paoli F."/>
            <person name="Bruttini M."/>
            <person name="Carapelli A."/>
            <person name="Frati F."/>
            <person name="Nardi F."/>
        </authorList>
    </citation>
    <scope>NUCLEOTIDE SEQUENCE [LARGE SCALE GENOMIC DNA]</scope>
    <source>
        <strain evidence="1">DMR45628</strain>
    </source>
</reference>